<feature type="transmembrane region" description="Helical" evidence="6">
    <location>
        <begin position="231"/>
        <end position="254"/>
    </location>
</feature>
<dbReference type="EMBL" id="JPWU03000026">
    <property type="protein sequence ID" value="KAG2530790.1"/>
    <property type="molecule type" value="Genomic_DNA"/>
</dbReference>
<reference evidence="7" key="3">
    <citation type="submission" date="2020-06" db="EMBL/GenBank/DDBJ databases">
        <authorList>
            <person name="Studholme D.J."/>
        </authorList>
    </citation>
    <scope>NUCLEOTIDE SEQUENCE</scope>
    <source>
        <strain evidence="7">NZFS 2646</strain>
        <strain evidence="8">NZFS 3630</strain>
    </source>
</reference>
<evidence type="ECO:0000313" key="9">
    <source>
        <dbReference type="EMBL" id="RLN10257.1"/>
    </source>
</evidence>
<evidence type="ECO:0000256" key="5">
    <source>
        <dbReference type="ARBA" id="ARBA00023136"/>
    </source>
</evidence>
<dbReference type="Proteomes" id="UP000285883">
    <property type="component" value="Unassembled WGS sequence"/>
</dbReference>
<reference evidence="7" key="1">
    <citation type="journal article" date="2015" name="Genom Data">
        <title>Genome sequences of six Phytophthora species associated with forests in New Zealand.</title>
        <authorList>
            <person name="Studholme D.J."/>
            <person name="McDougal R.L."/>
            <person name="Sambles C."/>
            <person name="Hansen E."/>
            <person name="Hardy G."/>
            <person name="Grant M."/>
            <person name="Ganley R.J."/>
            <person name="Williams N.M."/>
        </authorList>
    </citation>
    <scope>NUCLEOTIDE SEQUENCE</scope>
    <source>
        <strain evidence="7">NZFS 2646</strain>
        <strain evidence="8">NZFS 3630</strain>
    </source>
</reference>
<comment type="caution">
    <text evidence="10">The sequence shown here is derived from an EMBL/GenBank/DDBJ whole genome shotgun (WGS) entry which is preliminary data.</text>
</comment>
<feature type="transmembrane region" description="Helical" evidence="6">
    <location>
        <begin position="29"/>
        <end position="46"/>
    </location>
</feature>
<dbReference type="Pfam" id="PF10261">
    <property type="entry name" value="FIT"/>
    <property type="match status" value="1"/>
</dbReference>
<dbReference type="AlphaFoldDB" id="A0A3R7I0U5"/>
<keyword evidence="11" id="KW-1185">Reference proteome</keyword>
<dbReference type="EMBL" id="MAYM02001859">
    <property type="protein sequence ID" value="RLN10257.1"/>
    <property type="molecule type" value="Genomic_DNA"/>
</dbReference>
<evidence type="ECO:0000256" key="6">
    <source>
        <dbReference type="SAM" id="Phobius"/>
    </source>
</evidence>
<gene>
    <name evidence="9" type="ORF">BBI17_001177</name>
    <name evidence="10" type="ORF">BBO99_00001334</name>
    <name evidence="7" type="ORF">JM16_001990</name>
    <name evidence="8" type="ORF">JM18_001166</name>
</gene>
<feature type="transmembrane region" description="Helical" evidence="6">
    <location>
        <begin position="109"/>
        <end position="130"/>
    </location>
</feature>
<evidence type="ECO:0000313" key="7">
    <source>
        <dbReference type="EMBL" id="KAG2529575.1"/>
    </source>
</evidence>
<evidence type="ECO:0000256" key="1">
    <source>
        <dbReference type="ARBA" id="ARBA00004477"/>
    </source>
</evidence>
<proteinExistence type="predicted"/>
<evidence type="ECO:0000256" key="4">
    <source>
        <dbReference type="ARBA" id="ARBA00022989"/>
    </source>
</evidence>
<reference evidence="11 12" key="2">
    <citation type="submission" date="2018-07" db="EMBL/GenBank/DDBJ databases">
        <title>Genome sequencing of oomycete isolates from Chile give support for New Zealand origin for Phytophthora kernoviae and make available the first Nothophytophthora sp. genome.</title>
        <authorList>
            <person name="Studholme D.J."/>
            <person name="Sanfuentes E."/>
            <person name="Panda P."/>
            <person name="Hill R."/>
            <person name="Sambles C."/>
            <person name="Grant M."/>
            <person name="Williams N.M."/>
            <person name="Mcdougal R.L."/>
        </authorList>
    </citation>
    <scope>NUCLEOTIDE SEQUENCE [LARGE SCALE GENOMIC DNA]</scope>
    <source>
        <strain evidence="9">Chile2</strain>
        <strain evidence="10">Chile4</strain>
    </source>
</reference>
<evidence type="ECO:0000313" key="11">
    <source>
        <dbReference type="Proteomes" id="UP000285624"/>
    </source>
</evidence>
<name>A0A3R7I0U5_9STRA</name>
<keyword evidence="4 6" id="KW-1133">Transmembrane helix</keyword>
<evidence type="ECO:0000256" key="2">
    <source>
        <dbReference type="ARBA" id="ARBA00022692"/>
    </source>
</evidence>
<dbReference type="GO" id="GO:0010945">
    <property type="term" value="F:coenzyme A diphosphatase activity"/>
    <property type="evidence" value="ECO:0007669"/>
    <property type="project" value="InterPro"/>
</dbReference>
<keyword evidence="2 6" id="KW-0812">Transmembrane</keyword>
<accession>A0A3R7I0U5</accession>
<evidence type="ECO:0000256" key="3">
    <source>
        <dbReference type="ARBA" id="ARBA00022824"/>
    </source>
</evidence>
<feature type="transmembrane region" description="Helical" evidence="6">
    <location>
        <begin position="199"/>
        <end position="219"/>
    </location>
</feature>
<evidence type="ECO:0000313" key="10">
    <source>
        <dbReference type="EMBL" id="RLN84400.1"/>
    </source>
</evidence>
<evidence type="ECO:0000313" key="8">
    <source>
        <dbReference type="EMBL" id="KAG2530790.1"/>
    </source>
</evidence>
<dbReference type="EMBL" id="JPWV03000027">
    <property type="protein sequence ID" value="KAG2529575.1"/>
    <property type="molecule type" value="Genomic_DNA"/>
</dbReference>
<dbReference type="Proteomes" id="UP000285624">
    <property type="component" value="Unassembled WGS sequence"/>
</dbReference>
<dbReference type="EMBL" id="MBDN02000019">
    <property type="protein sequence ID" value="RLN84400.1"/>
    <property type="molecule type" value="Genomic_DNA"/>
</dbReference>
<dbReference type="GO" id="GO:0005789">
    <property type="term" value="C:endoplasmic reticulum membrane"/>
    <property type="evidence" value="ECO:0007669"/>
    <property type="project" value="UniProtKB-SubCell"/>
</dbReference>
<dbReference type="InterPro" id="IPR019388">
    <property type="entry name" value="FIT"/>
</dbReference>
<evidence type="ECO:0000313" key="12">
    <source>
        <dbReference type="Proteomes" id="UP000285883"/>
    </source>
</evidence>
<dbReference type="Proteomes" id="UP000785171">
    <property type="component" value="Unassembled WGS sequence"/>
</dbReference>
<keyword evidence="3" id="KW-0256">Endoplasmic reticulum</keyword>
<dbReference type="GO" id="GO:0019915">
    <property type="term" value="P:lipid storage"/>
    <property type="evidence" value="ECO:0007669"/>
    <property type="project" value="InterPro"/>
</dbReference>
<feature type="transmembrane region" description="Helical" evidence="6">
    <location>
        <begin position="260"/>
        <end position="282"/>
    </location>
</feature>
<protein>
    <submittedName>
        <fullName evidence="10">Uncharacterized protein</fullName>
    </submittedName>
</protein>
<comment type="subcellular location">
    <subcellularLocation>
        <location evidence="1">Endoplasmic reticulum membrane</location>
        <topology evidence="1">Multi-pass membrane protein</topology>
    </subcellularLocation>
</comment>
<organism evidence="10 11">
    <name type="scientific">Phytophthora kernoviae</name>
    <dbReference type="NCBI Taxonomy" id="325452"/>
    <lineage>
        <taxon>Eukaryota</taxon>
        <taxon>Sar</taxon>
        <taxon>Stramenopiles</taxon>
        <taxon>Oomycota</taxon>
        <taxon>Peronosporomycetes</taxon>
        <taxon>Peronosporales</taxon>
        <taxon>Peronosporaceae</taxon>
        <taxon>Phytophthora</taxon>
    </lineage>
</organism>
<sequence length="304" mass="34088">MLLSKPTGPKKLSATHAALLRLHKIQARGLFLVTNALLLVLVFYTSHRFPRKFIRVQGDCDSNWLHVDALEDNPEIICCDSDVEGGYAGVPCYYGMDLMPVLGSLKGAWAIPLSALVFNYGAMMLGPNVTMPRVRVYVRRGLLYLGVMALRTVVLYMGLGLVEKKLVHLVMGHSENSCWYAELRRGKRCPVEFDHSDHVVLLVSHYLAIPLFEWFALNVESAGPCVKRTVLRVWLLLLGGLATYLLFFTASYFHTTAENLVGLIIAQACVMTPLLLVTQDYFTSVKWLRLSNFVLQPDDIKKGN</sequence>
<keyword evidence="5 6" id="KW-0472">Membrane</keyword>
<dbReference type="Proteomes" id="UP000792063">
    <property type="component" value="Unassembled WGS sequence"/>
</dbReference>
<feature type="transmembrane region" description="Helical" evidence="6">
    <location>
        <begin position="142"/>
        <end position="162"/>
    </location>
</feature>